<reference evidence="4" key="1">
    <citation type="submission" date="2022-03" db="EMBL/GenBank/DDBJ databases">
        <authorList>
            <person name="Leyn A S."/>
        </authorList>
    </citation>
    <scope>NUCLEOTIDE SEQUENCE</scope>
    <source>
        <strain evidence="4">Streptomyces globisporus 4-3</strain>
    </source>
</reference>
<dbReference type="InterPro" id="IPR039375">
    <property type="entry name" value="NodN-like"/>
</dbReference>
<name>A0ABM9H1P7_STRGL</name>
<dbReference type="PANTHER" id="PTHR42993:SF1">
    <property type="entry name" value="MAOC-LIKE DEHYDRATASE DOMAIN-CONTAINING PROTEIN"/>
    <property type="match status" value="1"/>
</dbReference>
<organism evidence="4 5">
    <name type="scientific">Streptomyces globisporus</name>
    <dbReference type="NCBI Taxonomy" id="1908"/>
    <lineage>
        <taxon>Bacteria</taxon>
        <taxon>Bacillati</taxon>
        <taxon>Actinomycetota</taxon>
        <taxon>Actinomycetes</taxon>
        <taxon>Kitasatosporales</taxon>
        <taxon>Streptomycetaceae</taxon>
        <taxon>Streptomyces</taxon>
    </lineage>
</organism>
<dbReference type="EMBL" id="CAKXYP010000013">
    <property type="protein sequence ID" value="CAH9417539.1"/>
    <property type="molecule type" value="Genomic_DNA"/>
</dbReference>
<dbReference type="Pfam" id="PF01575">
    <property type="entry name" value="MaoC_dehydratas"/>
    <property type="match status" value="1"/>
</dbReference>
<sequence length="175" mass="19123">MLSKRLDIAPDGAPSRKAGTGNMAEPRIFTSAQELRDGVGEQLGHSDWLEIEQKRIDQFAEATGDHQWIHVDPERAKDGPFGTTIAHGYLTLSLLPALVPQVMRVEGMKMGINYGTNKVRFPSTVPVGSRLRATAVLREVTEVGGGVQVTAVVTVEREDSEKPACVAESVSRYYF</sequence>
<dbReference type="InterPro" id="IPR002539">
    <property type="entry name" value="MaoC-like_dom"/>
</dbReference>
<keyword evidence="5" id="KW-1185">Reference proteome</keyword>
<proteinExistence type="inferred from homology"/>
<dbReference type="Proteomes" id="UP001154015">
    <property type="component" value="Unassembled WGS sequence"/>
</dbReference>
<protein>
    <submittedName>
        <fullName evidence="4">Nodulation protein N-related dehydratase</fullName>
    </submittedName>
</protein>
<evidence type="ECO:0000256" key="1">
    <source>
        <dbReference type="ARBA" id="ARBA00005254"/>
    </source>
</evidence>
<comment type="caution">
    <text evidence="4">The sequence shown here is derived from an EMBL/GenBank/DDBJ whole genome shotgun (WGS) entry which is preliminary data.</text>
</comment>
<feature type="domain" description="MaoC-like" evidence="3">
    <location>
        <begin position="39"/>
        <end position="155"/>
    </location>
</feature>
<dbReference type="Gene3D" id="3.10.129.10">
    <property type="entry name" value="Hotdog Thioesterase"/>
    <property type="match status" value="1"/>
</dbReference>
<evidence type="ECO:0000313" key="5">
    <source>
        <dbReference type="Proteomes" id="UP001154015"/>
    </source>
</evidence>
<dbReference type="PANTHER" id="PTHR42993">
    <property type="entry name" value="MAOC-LIKE DEHYDRATASE DOMAIN-CONTAINING PROTEIN"/>
    <property type="match status" value="1"/>
</dbReference>
<feature type="region of interest" description="Disordered" evidence="2">
    <location>
        <begin position="1"/>
        <end position="22"/>
    </location>
</feature>
<evidence type="ECO:0000256" key="2">
    <source>
        <dbReference type="SAM" id="MobiDB-lite"/>
    </source>
</evidence>
<gene>
    <name evidence="4" type="ORF">SGL43_04586</name>
</gene>
<evidence type="ECO:0000313" key="4">
    <source>
        <dbReference type="EMBL" id="CAH9417539.1"/>
    </source>
</evidence>
<dbReference type="SUPFAM" id="SSF54637">
    <property type="entry name" value="Thioesterase/thiol ester dehydrase-isomerase"/>
    <property type="match status" value="1"/>
</dbReference>
<comment type="similarity">
    <text evidence="1">Belongs to the enoyl-CoA hydratase/isomerase family.</text>
</comment>
<dbReference type="InterPro" id="IPR029069">
    <property type="entry name" value="HotDog_dom_sf"/>
</dbReference>
<evidence type="ECO:0000259" key="3">
    <source>
        <dbReference type="Pfam" id="PF01575"/>
    </source>
</evidence>
<accession>A0ABM9H1P7</accession>
<dbReference type="CDD" id="cd03450">
    <property type="entry name" value="NodN"/>
    <property type="match status" value="1"/>
</dbReference>